<dbReference type="NCBIfam" id="TIGR02227">
    <property type="entry name" value="sigpep_I_bact"/>
    <property type="match status" value="1"/>
</dbReference>
<dbReference type="PROSITE" id="PS00760">
    <property type="entry name" value="SPASE_I_2"/>
    <property type="match status" value="1"/>
</dbReference>
<evidence type="ECO:0000313" key="13">
    <source>
        <dbReference type="EMBL" id="MBA4642710.1"/>
    </source>
</evidence>
<dbReference type="PRINTS" id="PR00727">
    <property type="entry name" value="LEADERPTASE"/>
</dbReference>
<evidence type="ECO:0000256" key="2">
    <source>
        <dbReference type="ARBA" id="ARBA00007066"/>
    </source>
</evidence>
<keyword evidence="6" id="KW-0999">Mitochondrion inner membrane</keyword>
<evidence type="ECO:0000256" key="11">
    <source>
        <dbReference type="PIRSR" id="PIRSR600223-1"/>
    </source>
</evidence>
<sequence>MGSTSPFWNAVKTSFTAGLISLTVSDRYASISHIDGHSMSPTLNPLHETFLGPLGEDYVLVEKFCLDKYKFSRGDVIVFSSPRNHKERLVKRIVALPGDWLRLSHQHDTVKIPEGHCWVEGDNSASSLDSRSFGPVPLGLARGRVTHIVWPPHRMGKVEQIVPRDRVSSF</sequence>
<keyword evidence="4" id="KW-0645">Protease</keyword>
<dbReference type="GO" id="GO:0006465">
    <property type="term" value="P:signal peptide processing"/>
    <property type="evidence" value="ECO:0007669"/>
    <property type="project" value="InterPro"/>
</dbReference>
<evidence type="ECO:0000256" key="10">
    <source>
        <dbReference type="ARBA" id="ARBA00023136"/>
    </source>
</evidence>
<evidence type="ECO:0000256" key="5">
    <source>
        <dbReference type="ARBA" id="ARBA00022692"/>
    </source>
</evidence>
<evidence type="ECO:0000256" key="4">
    <source>
        <dbReference type="ARBA" id="ARBA00022670"/>
    </source>
</evidence>
<keyword evidence="9" id="KW-0496">Mitochondrion</keyword>
<evidence type="ECO:0000256" key="1">
    <source>
        <dbReference type="ARBA" id="ARBA00004434"/>
    </source>
</evidence>
<evidence type="ECO:0000256" key="9">
    <source>
        <dbReference type="ARBA" id="ARBA00023128"/>
    </source>
</evidence>
<dbReference type="InterPro" id="IPR036286">
    <property type="entry name" value="LexA/Signal_pep-like_sf"/>
</dbReference>
<keyword evidence="5" id="KW-0812">Transmembrane</keyword>
<dbReference type="SUPFAM" id="SSF51306">
    <property type="entry name" value="LexA/Signal peptidase"/>
    <property type="match status" value="1"/>
</dbReference>
<comment type="similarity">
    <text evidence="2">Belongs to the peptidase S26 family. IMP2 subfamily.</text>
</comment>
<dbReference type="CDD" id="cd06530">
    <property type="entry name" value="S26_SPase_I"/>
    <property type="match status" value="1"/>
</dbReference>
<dbReference type="PANTHER" id="PTHR46041">
    <property type="entry name" value="MITOCHONDRIAL INNER MEMBRANE PROTEASE SUBUNIT 2"/>
    <property type="match status" value="1"/>
</dbReference>
<evidence type="ECO:0000256" key="7">
    <source>
        <dbReference type="ARBA" id="ARBA00022801"/>
    </source>
</evidence>
<dbReference type="AlphaFoldDB" id="A0A7C8ZHZ9"/>
<feature type="domain" description="Peptidase S26" evidence="12">
    <location>
        <begin position="106"/>
        <end position="150"/>
    </location>
</feature>
<evidence type="ECO:0000256" key="3">
    <source>
        <dbReference type="ARBA" id="ARBA00013650"/>
    </source>
</evidence>
<reference evidence="13" key="1">
    <citation type="journal article" date="2013" name="J. Plant Res.">
        <title>Effect of fungi and light on seed germination of three Opuntia species from semiarid lands of central Mexico.</title>
        <authorList>
            <person name="Delgado-Sanchez P."/>
            <person name="Jimenez-Bremont J.F."/>
            <person name="Guerrero-Gonzalez Mde L."/>
            <person name="Flores J."/>
        </authorList>
    </citation>
    <scope>NUCLEOTIDE SEQUENCE</scope>
    <source>
        <tissue evidence="13">Cladode</tissue>
    </source>
</reference>
<dbReference type="EMBL" id="GISG01129526">
    <property type="protein sequence ID" value="MBA4642710.1"/>
    <property type="molecule type" value="Transcribed_RNA"/>
</dbReference>
<organism evidence="13">
    <name type="scientific">Opuntia streptacantha</name>
    <name type="common">Prickly pear cactus</name>
    <name type="synonym">Opuntia cardona</name>
    <dbReference type="NCBI Taxonomy" id="393608"/>
    <lineage>
        <taxon>Eukaryota</taxon>
        <taxon>Viridiplantae</taxon>
        <taxon>Streptophyta</taxon>
        <taxon>Embryophyta</taxon>
        <taxon>Tracheophyta</taxon>
        <taxon>Spermatophyta</taxon>
        <taxon>Magnoliopsida</taxon>
        <taxon>eudicotyledons</taxon>
        <taxon>Gunneridae</taxon>
        <taxon>Pentapetalae</taxon>
        <taxon>Caryophyllales</taxon>
        <taxon>Cactineae</taxon>
        <taxon>Cactaceae</taxon>
        <taxon>Opuntioideae</taxon>
        <taxon>Opuntia</taxon>
    </lineage>
</organism>
<reference evidence="13" key="2">
    <citation type="submission" date="2020-07" db="EMBL/GenBank/DDBJ databases">
        <authorList>
            <person name="Vera ALvarez R."/>
            <person name="Arias-Moreno D.M."/>
            <person name="Jimenez-Jacinto V."/>
            <person name="Jimenez-Bremont J.F."/>
            <person name="Swaminathan K."/>
            <person name="Moose S.P."/>
            <person name="Guerrero-Gonzalez M.L."/>
            <person name="Marino-Ramirez L."/>
            <person name="Landsman D."/>
            <person name="Rodriguez-Kessler M."/>
            <person name="Delgado-Sanchez P."/>
        </authorList>
    </citation>
    <scope>NUCLEOTIDE SEQUENCE</scope>
    <source>
        <tissue evidence="13">Cladode</tissue>
    </source>
</reference>
<dbReference type="FunFam" id="2.10.109.10:FF:000005">
    <property type="entry name" value="Mitochondrial inner membrane protease subunit"/>
    <property type="match status" value="1"/>
</dbReference>
<feature type="domain" description="Peptidase S26" evidence="12">
    <location>
        <begin position="9"/>
        <end position="104"/>
    </location>
</feature>
<dbReference type="InterPro" id="IPR019533">
    <property type="entry name" value="Peptidase_S26"/>
</dbReference>
<name>A0A7C8ZHZ9_OPUST</name>
<keyword evidence="8" id="KW-1133">Transmembrane helix</keyword>
<keyword evidence="10" id="KW-0472">Membrane</keyword>
<accession>A0A7C8ZHZ9</accession>
<dbReference type="GO" id="GO:0042720">
    <property type="term" value="C:mitochondrial inner membrane peptidase complex"/>
    <property type="evidence" value="ECO:0007669"/>
    <property type="project" value="InterPro"/>
</dbReference>
<dbReference type="Pfam" id="PF10502">
    <property type="entry name" value="Peptidase_S26"/>
    <property type="match status" value="2"/>
</dbReference>
<proteinExistence type="inferred from homology"/>
<comment type="subcellular location">
    <subcellularLocation>
        <location evidence="1">Mitochondrion inner membrane</location>
        <topology evidence="1">Single-pass membrane protein</topology>
    </subcellularLocation>
</comment>
<evidence type="ECO:0000259" key="12">
    <source>
        <dbReference type="Pfam" id="PF10502"/>
    </source>
</evidence>
<evidence type="ECO:0000256" key="8">
    <source>
        <dbReference type="ARBA" id="ARBA00022989"/>
    </source>
</evidence>
<dbReference type="GO" id="GO:0006627">
    <property type="term" value="P:protein processing involved in protein targeting to mitochondrion"/>
    <property type="evidence" value="ECO:0007669"/>
    <property type="project" value="InterPro"/>
</dbReference>
<dbReference type="PANTHER" id="PTHR46041:SF2">
    <property type="entry name" value="MITOCHONDRIAL INNER MEMBRANE PROTEASE SUBUNIT 2"/>
    <property type="match status" value="1"/>
</dbReference>
<dbReference type="GO" id="GO:0004252">
    <property type="term" value="F:serine-type endopeptidase activity"/>
    <property type="evidence" value="ECO:0007669"/>
    <property type="project" value="InterPro"/>
</dbReference>
<dbReference type="InterPro" id="IPR037730">
    <property type="entry name" value="IMP2"/>
</dbReference>
<protein>
    <recommendedName>
        <fullName evidence="3">Mitochondrial inner membrane protease subunit 2</fullName>
    </recommendedName>
</protein>
<dbReference type="Gene3D" id="2.10.109.10">
    <property type="entry name" value="Umud Fragment, subunit A"/>
    <property type="match status" value="1"/>
</dbReference>
<feature type="active site" evidence="11">
    <location>
        <position position="38"/>
    </location>
</feature>
<feature type="active site" evidence="11">
    <location>
        <position position="91"/>
    </location>
</feature>
<dbReference type="InterPro" id="IPR000223">
    <property type="entry name" value="Pept_S26A_signal_pept_1"/>
</dbReference>
<keyword evidence="7" id="KW-0378">Hydrolase</keyword>
<evidence type="ECO:0000256" key="6">
    <source>
        <dbReference type="ARBA" id="ARBA00022792"/>
    </source>
</evidence>
<dbReference type="InterPro" id="IPR019757">
    <property type="entry name" value="Pept_S26A_signal_pept_1_Lys-AS"/>
</dbReference>